<evidence type="ECO:0000256" key="2">
    <source>
        <dbReference type="ARBA" id="ARBA00006275"/>
    </source>
</evidence>
<comment type="similarity">
    <text evidence="2">Belongs to the SusD family.</text>
</comment>
<evidence type="ECO:0000259" key="8">
    <source>
        <dbReference type="Pfam" id="PF14322"/>
    </source>
</evidence>
<dbReference type="Pfam" id="PF14322">
    <property type="entry name" value="SusD-like_3"/>
    <property type="match status" value="1"/>
</dbReference>
<keyword evidence="3 6" id="KW-0732">Signal</keyword>
<dbReference type="Proteomes" id="UP001310022">
    <property type="component" value="Unassembled WGS sequence"/>
</dbReference>
<feature type="domain" description="RagB/SusD" evidence="7">
    <location>
        <begin position="306"/>
        <end position="581"/>
    </location>
</feature>
<dbReference type="AlphaFoldDB" id="A0AAN4W2E5"/>
<comment type="subcellular location">
    <subcellularLocation>
        <location evidence="1">Cell outer membrane</location>
    </subcellularLocation>
</comment>
<reference evidence="9 10" key="1">
    <citation type="submission" date="2021-12" db="EMBL/GenBank/DDBJ databases">
        <title>Genome sequencing of bacteria with rrn-lacking chromosome and rrn-plasmid.</title>
        <authorList>
            <person name="Anda M."/>
            <person name="Iwasaki W."/>
        </authorList>
    </citation>
    <scope>NUCLEOTIDE SEQUENCE [LARGE SCALE GENOMIC DNA]</scope>
    <source>
        <strain evidence="9 10">NBRC 15940</strain>
    </source>
</reference>
<evidence type="ECO:0000256" key="1">
    <source>
        <dbReference type="ARBA" id="ARBA00004442"/>
    </source>
</evidence>
<dbReference type="EMBL" id="BQKE01000005">
    <property type="protein sequence ID" value="GJM64431.1"/>
    <property type="molecule type" value="Genomic_DNA"/>
</dbReference>
<evidence type="ECO:0000256" key="5">
    <source>
        <dbReference type="ARBA" id="ARBA00023237"/>
    </source>
</evidence>
<organism evidence="9 10">
    <name type="scientific">Persicobacter diffluens</name>
    <dbReference type="NCBI Taxonomy" id="981"/>
    <lineage>
        <taxon>Bacteria</taxon>
        <taxon>Pseudomonadati</taxon>
        <taxon>Bacteroidota</taxon>
        <taxon>Cytophagia</taxon>
        <taxon>Cytophagales</taxon>
        <taxon>Persicobacteraceae</taxon>
        <taxon>Persicobacter</taxon>
    </lineage>
</organism>
<dbReference type="Pfam" id="PF07980">
    <property type="entry name" value="SusD_RagB"/>
    <property type="match status" value="1"/>
</dbReference>
<name>A0AAN4W2E5_9BACT</name>
<evidence type="ECO:0000256" key="6">
    <source>
        <dbReference type="SAM" id="SignalP"/>
    </source>
</evidence>
<keyword evidence="4" id="KW-0472">Membrane</keyword>
<comment type="caution">
    <text evidence="9">The sequence shown here is derived from an EMBL/GenBank/DDBJ whole genome shotgun (WGS) entry which is preliminary data.</text>
</comment>
<evidence type="ECO:0000256" key="4">
    <source>
        <dbReference type="ARBA" id="ARBA00023136"/>
    </source>
</evidence>
<evidence type="ECO:0000313" key="10">
    <source>
        <dbReference type="Proteomes" id="UP001310022"/>
    </source>
</evidence>
<gene>
    <name evidence="9" type="ORF">PEDI_49830</name>
</gene>
<feature type="signal peptide" evidence="6">
    <location>
        <begin position="1"/>
        <end position="20"/>
    </location>
</feature>
<feature type="domain" description="SusD-like N-terminal" evidence="8">
    <location>
        <begin position="74"/>
        <end position="229"/>
    </location>
</feature>
<feature type="chain" id="PRO_5042938708" evidence="6">
    <location>
        <begin position="21"/>
        <end position="585"/>
    </location>
</feature>
<dbReference type="InterPro" id="IPR012944">
    <property type="entry name" value="SusD_RagB_dom"/>
</dbReference>
<dbReference type="PROSITE" id="PS51257">
    <property type="entry name" value="PROKAR_LIPOPROTEIN"/>
    <property type="match status" value="1"/>
</dbReference>
<evidence type="ECO:0000259" key="7">
    <source>
        <dbReference type="Pfam" id="PF07980"/>
    </source>
</evidence>
<accession>A0AAN4W2E5</accession>
<keyword evidence="10" id="KW-1185">Reference proteome</keyword>
<evidence type="ECO:0000256" key="3">
    <source>
        <dbReference type="ARBA" id="ARBA00022729"/>
    </source>
</evidence>
<keyword evidence="5" id="KW-0998">Cell outer membrane</keyword>
<dbReference type="InterPro" id="IPR033985">
    <property type="entry name" value="SusD-like_N"/>
</dbReference>
<sequence>MKRYNFFAFVLLFGLLAACSEDFLDRPPRDEAGSDFLNGGDQNATVITNAAYSSLQKNGLYARLLVLATQSRSDESRVTKNTPKMEEDGMAAASYTNNASGKVGEMIWRDSFNGIFRANVALDYVKDNENVNEKLRKRLAGEAYFLRAMYYLNVVMLYGEIVPECRDSKSVLNPPFEHEDNVWNMMIEDLTNAQELFEEVDFTNLTWAADDRGRANLGAATALLGKVYLYYAQMRKNNDPELINKAKAELFKVYNQQVGAYALTYNYLDNFRSATEYNEESIFEVGFADYGQKIWEIDQDNAGASETNFLAKSSTMCDGVGLMWWNESPSARIYNEYERFGEEIIDYRCYYTMWIPGGAYFNDYEFGTLKDRVLSYEDSPWPNKENNPVSTIWGKEYDDYRFYGWRKYGYDYNFWLKDGIDPNNTTGSDINYRYMRYADVLLLLAECEAYLGGDAFTYIDQVRDRANHQLDAIEDPGQADWGNTELPYFAAEGRLPKAVLSIYRDNPIAAVQHERMVELACESARYFDIIRWDAAGVLLDLRKEGFPRAQADDVIIDPAFDGNFLFPIPQSELNNNKYMRPNSAN</sequence>
<dbReference type="SUPFAM" id="SSF48452">
    <property type="entry name" value="TPR-like"/>
    <property type="match status" value="1"/>
</dbReference>
<proteinExistence type="inferred from homology"/>
<protein>
    <submittedName>
        <fullName evidence="9">Membrane protein</fullName>
    </submittedName>
</protein>
<dbReference type="RefSeq" id="WP_338239496.1">
    <property type="nucleotide sequence ID" value="NZ_BQKE01000005.1"/>
</dbReference>
<dbReference type="Gene3D" id="1.25.40.390">
    <property type="match status" value="1"/>
</dbReference>
<evidence type="ECO:0000313" key="9">
    <source>
        <dbReference type="EMBL" id="GJM64431.1"/>
    </source>
</evidence>
<dbReference type="GO" id="GO:0009279">
    <property type="term" value="C:cell outer membrane"/>
    <property type="evidence" value="ECO:0007669"/>
    <property type="project" value="UniProtKB-SubCell"/>
</dbReference>
<dbReference type="InterPro" id="IPR011990">
    <property type="entry name" value="TPR-like_helical_dom_sf"/>
</dbReference>